<dbReference type="SMART" id="SM00332">
    <property type="entry name" value="PP2Cc"/>
    <property type="match status" value="1"/>
</dbReference>
<dbReference type="STRING" id="1236976.JCM16418_1190"/>
<dbReference type="GO" id="GO:0004722">
    <property type="term" value="F:protein serine/threonine phosphatase activity"/>
    <property type="evidence" value="ECO:0007669"/>
    <property type="project" value="InterPro"/>
</dbReference>
<dbReference type="OrthoDB" id="9801841at2"/>
<evidence type="ECO:0000313" key="2">
    <source>
        <dbReference type="EMBL" id="GAF07197.1"/>
    </source>
</evidence>
<accession>W7YFC6</accession>
<dbReference type="InterPro" id="IPR036457">
    <property type="entry name" value="PPM-type-like_dom_sf"/>
</dbReference>
<dbReference type="RefSeq" id="WP_036646840.1">
    <property type="nucleotide sequence ID" value="NZ_BAVZ01000002.1"/>
</dbReference>
<dbReference type="Pfam" id="PF13672">
    <property type="entry name" value="PP2C_2"/>
    <property type="match status" value="1"/>
</dbReference>
<gene>
    <name evidence="2" type="ORF">JCM16418_1190</name>
</gene>
<dbReference type="PROSITE" id="PS51746">
    <property type="entry name" value="PPM_2"/>
    <property type="match status" value="1"/>
</dbReference>
<feature type="domain" description="PPM-type phosphatase" evidence="1">
    <location>
        <begin position="3"/>
        <end position="244"/>
    </location>
</feature>
<dbReference type="InterPro" id="IPR001932">
    <property type="entry name" value="PPM-type_phosphatase-like_dom"/>
</dbReference>
<dbReference type="InterPro" id="IPR015655">
    <property type="entry name" value="PP2C"/>
</dbReference>
<keyword evidence="3" id="KW-1185">Reference proteome</keyword>
<dbReference type="Proteomes" id="UP000019364">
    <property type="component" value="Unassembled WGS sequence"/>
</dbReference>
<dbReference type="SUPFAM" id="SSF81606">
    <property type="entry name" value="PP2C-like"/>
    <property type="match status" value="1"/>
</dbReference>
<dbReference type="AlphaFoldDB" id="W7YFC6"/>
<evidence type="ECO:0000259" key="1">
    <source>
        <dbReference type="PROSITE" id="PS51746"/>
    </source>
</evidence>
<dbReference type="PANTHER" id="PTHR47992">
    <property type="entry name" value="PROTEIN PHOSPHATASE"/>
    <property type="match status" value="1"/>
</dbReference>
<dbReference type="eggNOG" id="COG0631">
    <property type="taxonomic scope" value="Bacteria"/>
</dbReference>
<organism evidence="2 3">
    <name type="scientific">Paenibacillus pini JCM 16418</name>
    <dbReference type="NCBI Taxonomy" id="1236976"/>
    <lineage>
        <taxon>Bacteria</taxon>
        <taxon>Bacillati</taxon>
        <taxon>Bacillota</taxon>
        <taxon>Bacilli</taxon>
        <taxon>Bacillales</taxon>
        <taxon>Paenibacillaceae</taxon>
        <taxon>Paenibacillus</taxon>
    </lineage>
</organism>
<reference evidence="2 3" key="1">
    <citation type="journal article" date="2014" name="Genome Announc.">
        <title>Draft Genome Sequence of Paenibacillus pini JCM 16418T, Isolated from the Rhizosphere of Pine Tree.</title>
        <authorList>
            <person name="Yuki M."/>
            <person name="Oshima K."/>
            <person name="Suda W."/>
            <person name="Oshida Y."/>
            <person name="Kitamura K."/>
            <person name="Iida Y."/>
            <person name="Hattori M."/>
            <person name="Ohkuma M."/>
        </authorList>
    </citation>
    <scope>NUCLEOTIDE SEQUENCE [LARGE SCALE GENOMIC DNA]</scope>
    <source>
        <strain evidence="2 3">JCM 16418</strain>
    </source>
</reference>
<sequence>MIKTVHISNIGRVRSVNEDSVWVNHLPQGYTVGIVADGMGGHQAGDTASRLAVETMARDLTALEADMSTEGLRAALSDAIIHANDVIYKEASKNEKFHNMGTTIVAILLAGASGFIGHIGDSRAYKITNDEVIQLTEDHTLVNELYKSGQITLEELKTHPRRNVLTRALGTDAEVSPVLDPVTLLAGEVLLLCSDGLSNLVSGQHMSQVTGKLDVPLDERAERLLQLALLAGGDDNITVALFELQDLEEVAGASIKEWDS</sequence>
<dbReference type="CDD" id="cd00143">
    <property type="entry name" value="PP2Cc"/>
    <property type="match status" value="1"/>
</dbReference>
<evidence type="ECO:0000313" key="3">
    <source>
        <dbReference type="Proteomes" id="UP000019364"/>
    </source>
</evidence>
<dbReference type="NCBIfam" id="NF033484">
    <property type="entry name" value="Stp1_PP2C_phos"/>
    <property type="match status" value="1"/>
</dbReference>
<name>W7YFC6_9BACL</name>
<proteinExistence type="predicted"/>
<comment type="caution">
    <text evidence="2">The sequence shown here is derived from an EMBL/GenBank/DDBJ whole genome shotgun (WGS) entry which is preliminary data.</text>
</comment>
<protein>
    <submittedName>
        <fullName evidence="2">Serine/threonine phosphatase PrpC</fullName>
    </submittedName>
</protein>
<dbReference type="SMART" id="SM00331">
    <property type="entry name" value="PP2C_SIG"/>
    <property type="match status" value="1"/>
</dbReference>
<dbReference type="EMBL" id="BAVZ01000002">
    <property type="protein sequence ID" value="GAF07197.1"/>
    <property type="molecule type" value="Genomic_DNA"/>
</dbReference>
<dbReference type="Gene3D" id="3.60.40.10">
    <property type="entry name" value="PPM-type phosphatase domain"/>
    <property type="match status" value="1"/>
</dbReference>